<feature type="transmembrane region" description="Helical" evidence="6">
    <location>
        <begin position="87"/>
        <end position="106"/>
    </location>
</feature>
<gene>
    <name evidence="8" type="primary">naiP</name>
    <name evidence="8" type="ORF">R50_2218</name>
</gene>
<feature type="transmembrane region" description="Helical" evidence="6">
    <location>
        <begin position="288"/>
        <end position="309"/>
    </location>
</feature>
<dbReference type="AlphaFoldDB" id="A0A6F8ZJ10"/>
<keyword evidence="2" id="KW-0813">Transport</keyword>
<evidence type="ECO:0000313" key="8">
    <source>
        <dbReference type="EMBL" id="CAB1129715.1"/>
    </source>
</evidence>
<dbReference type="Proteomes" id="UP000503399">
    <property type="component" value="Chromosome"/>
</dbReference>
<dbReference type="InterPro" id="IPR036259">
    <property type="entry name" value="MFS_trans_sf"/>
</dbReference>
<evidence type="ECO:0000259" key="7">
    <source>
        <dbReference type="PROSITE" id="PS50850"/>
    </source>
</evidence>
<feature type="transmembrane region" description="Helical" evidence="6">
    <location>
        <begin position="54"/>
        <end position="75"/>
    </location>
</feature>
<name>A0A6F8ZJ10_9FIRM</name>
<evidence type="ECO:0000256" key="6">
    <source>
        <dbReference type="SAM" id="Phobius"/>
    </source>
</evidence>
<dbReference type="PANTHER" id="PTHR23508">
    <property type="entry name" value="CARBOXYLIC ACID TRANSPORTER PROTEIN HOMOLOG"/>
    <property type="match status" value="1"/>
</dbReference>
<keyword evidence="9" id="KW-1185">Reference proteome</keyword>
<evidence type="ECO:0000256" key="5">
    <source>
        <dbReference type="ARBA" id="ARBA00023136"/>
    </source>
</evidence>
<feature type="transmembrane region" description="Helical" evidence="6">
    <location>
        <begin position="403"/>
        <end position="426"/>
    </location>
</feature>
<evidence type="ECO:0000256" key="1">
    <source>
        <dbReference type="ARBA" id="ARBA00004651"/>
    </source>
</evidence>
<dbReference type="CDD" id="cd17316">
    <property type="entry name" value="MFS_SV2_like"/>
    <property type="match status" value="1"/>
</dbReference>
<evidence type="ECO:0000313" key="9">
    <source>
        <dbReference type="Proteomes" id="UP000503399"/>
    </source>
</evidence>
<sequence>MAAKVAETLDRLHLGRFHYRLITVAGLGTLFDSMDVGIVSFVVAALVVAWHLKAVTVGVITSSTLVGMAAGAALAGLLADVWGRRRLFMTTLLIYSLATGLSGLAGSVPVLVGLRFLVGLGLGGELPVTATLVSEYLPAPGRGRGIVFLESFWAVGWLVAALVAFLLIPAFPVNGWRIAFLIGAVPALYVLYLRRNVPESPRYLERWGAQEAARAAAAAAAGRASGGMPAERVVRHGARPGELFAAGHRATTIMLWVLWFGMNFAYYGMFLWLPTVLVREGLPLVTSFAYTLAVTVAQLPGYLSAGLLVDRWGRRPVLVVYMLASAVMAAFFAFARTPAAVLSSGILLGFFNLGAWGVTYAYTTEQYPTAVRATGSGWAMAVGRLGGILGPAAVGWMLGLLRWSLPAVFAVFVAVLLVATVTVAVLGRETARKSLEEIALDRVPS</sequence>
<evidence type="ECO:0000256" key="2">
    <source>
        <dbReference type="ARBA" id="ARBA00022448"/>
    </source>
</evidence>
<feature type="transmembrane region" description="Helical" evidence="6">
    <location>
        <begin position="341"/>
        <end position="363"/>
    </location>
</feature>
<dbReference type="EMBL" id="LR778114">
    <property type="protein sequence ID" value="CAB1129715.1"/>
    <property type="molecule type" value="Genomic_DNA"/>
</dbReference>
<dbReference type="PROSITE" id="PS00217">
    <property type="entry name" value="SUGAR_TRANSPORT_2"/>
    <property type="match status" value="1"/>
</dbReference>
<feature type="transmembrane region" description="Helical" evidence="6">
    <location>
        <begin position="316"/>
        <end position="335"/>
    </location>
</feature>
<evidence type="ECO:0000256" key="4">
    <source>
        <dbReference type="ARBA" id="ARBA00022989"/>
    </source>
</evidence>
<feature type="domain" description="Major facilitator superfamily (MFS) profile" evidence="7">
    <location>
        <begin position="21"/>
        <end position="431"/>
    </location>
</feature>
<protein>
    <submittedName>
        <fullName evidence="8">Niacin/nicotinamide transporter NaiP</fullName>
    </submittedName>
</protein>
<feature type="transmembrane region" description="Helical" evidence="6">
    <location>
        <begin position="253"/>
        <end position="273"/>
    </location>
</feature>
<dbReference type="GO" id="GO:0005886">
    <property type="term" value="C:plasma membrane"/>
    <property type="evidence" value="ECO:0007669"/>
    <property type="project" value="UniProtKB-SubCell"/>
</dbReference>
<feature type="transmembrane region" description="Helical" evidence="6">
    <location>
        <begin position="112"/>
        <end position="133"/>
    </location>
</feature>
<dbReference type="InterPro" id="IPR005829">
    <property type="entry name" value="Sugar_transporter_CS"/>
</dbReference>
<dbReference type="Pfam" id="PF00083">
    <property type="entry name" value="Sugar_tr"/>
    <property type="match status" value="1"/>
</dbReference>
<dbReference type="SUPFAM" id="SSF103473">
    <property type="entry name" value="MFS general substrate transporter"/>
    <property type="match status" value="1"/>
</dbReference>
<keyword evidence="3 6" id="KW-0812">Transmembrane</keyword>
<dbReference type="InterPro" id="IPR005828">
    <property type="entry name" value="MFS_sugar_transport-like"/>
</dbReference>
<feature type="transmembrane region" description="Helical" evidence="6">
    <location>
        <begin position="375"/>
        <end position="397"/>
    </location>
</feature>
<comment type="subcellular location">
    <subcellularLocation>
        <location evidence="1">Cell membrane</location>
        <topology evidence="1">Multi-pass membrane protein</topology>
    </subcellularLocation>
</comment>
<accession>A0A6F8ZJ10</accession>
<proteinExistence type="predicted"/>
<dbReference type="KEGG" id="hfv:R50_2218"/>
<keyword evidence="5 6" id="KW-0472">Membrane</keyword>
<feature type="transmembrane region" description="Helical" evidence="6">
    <location>
        <begin position="174"/>
        <end position="193"/>
    </location>
</feature>
<dbReference type="PANTHER" id="PTHR23508:SF10">
    <property type="entry name" value="CARBOXYLIC ACID TRANSPORTER PROTEIN HOMOLOG"/>
    <property type="match status" value="1"/>
</dbReference>
<organism evidence="8 9">
    <name type="scientific">Candidatus Hydrogenisulfobacillus filiaventi</name>
    <dbReference type="NCBI Taxonomy" id="2707344"/>
    <lineage>
        <taxon>Bacteria</taxon>
        <taxon>Bacillati</taxon>
        <taxon>Bacillota</taxon>
        <taxon>Clostridia</taxon>
        <taxon>Eubacteriales</taxon>
        <taxon>Clostridiales Family XVII. Incertae Sedis</taxon>
        <taxon>Candidatus Hydrogenisulfobacillus</taxon>
    </lineage>
</organism>
<feature type="transmembrane region" description="Helical" evidence="6">
    <location>
        <begin position="21"/>
        <end position="48"/>
    </location>
</feature>
<dbReference type="PROSITE" id="PS50850">
    <property type="entry name" value="MFS"/>
    <property type="match status" value="1"/>
</dbReference>
<dbReference type="InterPro" id="IPR020846">
    <property type="entry name" value="MFS_dom"/>
</dbReference>
<dbReference type="Gene3D" id="1.20.1250.20">
    <property type="entry name" value="MFS general substrate transporter like domains"/>
    <property type="match status" value="1"/>
</dbReference>
<dbReference type="PROSITE" id="PS00216">
    <property type="entry name" value="SUGAR_TRANSPORT_1"/>
    <property type="match status" value="1"/>
</dbReference>
<evidence type="ECO:0000256" key="3">
    <source>
        <dbReference type="ARBA" id="ARBA00022692"/>
    </source>
</evidence>
<feature type="transmembrane region" description="Helical" evidence="6">
    <location>
        <begin position="145"/>
        <end position="168"/>
    </location>
</feature>
<reference evidence="8 9" key="1">
    <citation type="submission" date="2020-02" db="EMBL/GenBank/DDBJ databases">
        <authorList>
            <person name="Hogendoorn C."/>
        </authorList>
    </citation>
    <scope>NUCLEOTIDE SEQUENCE [LARGE SCALE GENOMIC DNA]</scope>
    <source>
        <strain evidence="8">R501</strain>
    </source>
</reference>
<dbReference type="GO" id="GO:0046943">
    <property type="term" value="F:carboxylic acid transmembrane transporter activity"/>
    <property type="evidence" value="ECO:0007669"/>
    <property type="project" value="TreeGrafter"/>
</dbReference>
<keyword evidence="4 6" id="KW-1133">Transmembrane helix</keyword>